<dbReference type="PIRSF" id="PIRSF006135">
    <property type="entry name" value="CobU"/>
    <property type="match status" value="1"/>
</dbReference>
<dbReference type="GO" id="GO:0043752">
    <property type="term" value="F:adenosylcobinamide kinase activity"/>
    <property type="evidence" value="ECO:0007669"/>
    <property type="project" value="UniProtKB-EC"/>
</dbReference>
<comment type="function">
    <text evidence="4">Catalyzes ATP-dependent phosphorylation of adenosylcobinamide and addition of GMP to adenosylcobinamide phosphate.</text>
</comment>
<evidence type="ECO:0000256" key="17">
    <source>
        <dbReference type="ARBA" id="ARBA00030571"/>
    </source>
</evidence>
<keyword evidence="10" id="KW-0169">Cobalamin biosynthesis</keyword>
<evidence type="ECO:0000256" key="7">
    <source>
        <dbReference type="ARBA" id="ARBA00007490"/>
    </source>
</evidence>
<evidence type="ECO:0000256" key="13">
    <source>
        <dbReference type="ARBA" id="ARBA00022777"/>
    </source>
</evidence>
<comment type="catalytic activity">
    <reaction evidence="2">
        <text>adenosylcob(III)inamide phosphate + GTP + H(+) = adenosylcob(III)inamide-GDP + diphosphate</text>
        <dbReference type="Rhea" id="RHEA:22712"/>
        <dbReference type="ChEBI" id="CHEBI:15378"/>
        <dbReference type="ChEBI" id="CHEBI:33019"/>
        <dbReference type="ChEBI" id="CHEBI:37565"/>
        <dbReference type="ChEBI" id="CHEBI:58502"/>
        <dbReference type="ChEBI" id="CHEBI:60487"/>
        <dbReference type="EC" id="2.7.7.62"/>
    </reaction>
</comment>
<comment type="similarity">
    <text evidence="7">Belongs to the CobU/CobP family.</text>
</comment>
<evidence type="ECO:0000256" key="16">
    <source>
        <dbReference type="ARBA" id="ARBA00029570"/>
    </source>
</evidence>
<feature type="active site" description="GMP-histidine intermediate" evidence="18">
    <location>
        <position position="51"/>
    </location>
</feature>
<evidence type="ECO:0000256" key="3">
    <source>
        <dbReference type="ARBA" id="ARBA00001522"/>
    </source>
</evidence>
<dbReference type="Gene3D" id="3.40.50.300">
    <property type="entry name" value="P-loop containing nucleotide triphosphate hydrolases"/>
    <property type="match status" value="1"/>
</dbReference>
<evidence type="ECO:0000256" key="9">
    <source>
        <dbReference type="ARBA" id="ARBA00012523"/>
    </source>
</evidence>
<evidence type="ECO:0000256" key="12">
    <source>
        <dbReference type="ARBA" id="ARBA00022741"/>
    </source>
</evidence>
<gene>
    <name evidence="20" type="primary">cobU</name>
    <name evidence="20" type="ORF">ENV54_10640</name>
</gene>
<comment type="pathway">
    <text evidence="6">Cofactor biosynthesis; adenosylcobalamin biosynthesis; adenosylcobalamin from cob(II)yrinate a,c-diamide: step 5/7.</text>
</comment>
<dbReference type="PANTHER" id="PTHR34848:SF1">
    <property type="entry name" value="BIFUNCTIONAL ADENOSYLCOBALAMIN BIOSYNTHESIS PROTEIN COBU"/>
    <property type="match status" value="1"/>
</dbReference>
<evidence type="ECO:0000256" key="2">
    <source>
        <dbReference type="ARBA" id="ARBA00000711"/>
    </source>
</evidence>
<evidence type="ECO:0000256" key="11">
    <source>
        <dbReference type="ARBA" id="ARBA00022679"/>
    </source>
</evidence>
<dbReference type="UniPathway" id="UPA00148">
    <property type="reaction ID" value="UER00236"/>
</dbReference>
<dbReference type="SUPFAM" id="SSF52540">
    <property type="entry name" value="P-loop containing nucleoside triphosphate hydrolases"/>
    <property type="match status" value="1"/>
</dbReference>
<evidence type="ECO:0000256" key="8">
    <source>
        <dbReference type="ARBA" id="ARBA00012016"/>
    </source>
</evidence>
<keyword evidence="15 19" id="KW-0342">GTP-binding</keyword>
<comment type="pathway">
    <text evidence="5">Cofactor biosynthesis; adenosylcobalamin biosynthesis; adenosylcobalamin from cob(II)yrinate a,c-diamide: step 6/7.</text>
</comment>
<evidence type="ECO:0000256" key="5">
    <source>
        <dbReference type="ARBA" id="ARBA00004692"/>
    </source>
</evidence>
<dbReference type="GO" id="GO:0008820">
    <property type="term" value="F:cobinamide phosphate guanylyltransferase activity"/>
    <property type="evidence" value="ECO:0007669"/>
    <property type="project" value="UniProtKB-EC"/>
</dbReference>
<evidence type="ECO:0000256" key="14">
    <source>
        <dbReference type="ARBA" id="ARBA00022840"/>
    </source>
</evidence>
<keyword evidence="12 19" id="KW-0547">Nucleotide-binding</keyword>
<protein>
    <recommendedName>
        <fullName evidence="16">Adenosylcobinamide kinase</fullName>
        <ecNumber evidence="8">2.7.1.156</ecNumber>
        <ecNumber evidence="9">2.7.7.62</ecNumber>
    </recommendedName>
    <alternativeName>
        <fullName evidence="17">Adenosylcobinamide-phosphate guanylyltransferase</fullName>
    </alternativeName>
</protein>
<comment type="catalytic activity">
    <reaction evidence="3">
        <text>adenosylcob(III)inamide + GTP = adenosylcob(III)inamide phosphate + GDP + H(+)</text>
        <dbReference type="Rhea" id="RHEA:15765"/>
        <dbReference type="ChEBI" id="CHEBI:2480"/>
        <dbReference type="ChEBI" id="CHEBI:15378"/>
        <dbReference type="ChEBI" id="CHEBI:37565"/>
        <dbReference type="ChEBI" id="CHEBI:58189"/>
        <dbReference type="ChEBI" id="CHEBI:58502"/>
        <dbReference type="EC" id="2.7.1.156"/>
    </reaction>
</comment>
<keyword evidence="20" id="KW-0548">Nucleotidyltransferase</keyword>
<dbReference type="NCBIfam" id="NF004469">
    <property type="entry name" value="PRK05800.1"/>
    <property type="match status" value="1"/>
</dbReference>
<dbReference type="PANTHER" id="PTHR34848">
    <property type="match status" value="1"/>
</dbReference>
<comment type="caution">
    <text evidence="20">The sequence shown here is derived from an EMBL/GenBank/DDBJ whole genome shotgun (WGS) entry which is preliminary data.</text>
</comment>
<accession>A0A7C4AT29</accession>
<dbReference type="GO" id="GO:0005524">
    <property type="term" value="F:ATP binding"/>
    <property type="evidence" value="ECO:0007669"/>
    <property type="project" value="UniProtKB-KW"/>
</dbReference>
<evidence type="ECO:0000256" key="19">
    <source>
        <dbReference type="PIRSR" id="PIRSR006135-2"/>
    </source>
</evidence>
<comment type="catalytic activity">
    <reaction evidence="1">
        <text>adenosylcob(III)inamide + ATP = adenosylcob(III)inamide phosphate + ADP + H(+)</text>
        <dbReference type="Rhea" id="RHEA:15769"/>
        <dbReference type="ChEBI" id="CHEBI:2480"/>
        <dbReference type="ChEBI" id="CHEBI:15378"/>
        <dbReference type="ChEBI" id="CHEBI:30616"/>
        <dbReference type="ChEBI" id="CHEBI:58502"/>
        <dbReference type="ChEBI" id="CHEBI:456216"/>
        <dbReference type="EC" id="2.7.1.156"/>
    </reaction>
</comment>
<evidence type="ECO:0000256" key="15">
    <source>
        <dbReference type="ARBA" id="ARBA00023134"/>
    </source>
</evidence>
<dbReference type="InterPro" id="IPR003203">
    <property type="entry name" value="CobU/CobP"/>
</dbReference>
<dbReference type="CDD" id="cd00544">
    <property type="entry name" value="CobU"/>
    <property type="match status" value="1"/>
</dbReference>
<feature type="binding site" evidence="19">
    <location>
        <position position="64"/>
    </location>
    <ligand>
        <name>GTP</name>
        <dbReference type="ChEBI" id="CHEBI:37565"/>
    </ligand>
</feature>
<organism evidence="20">
    <name type="scientific">Desulfomonile tiedjei</name>
    <dbReference type="NCBI Taxonomy" id="2358"/>
    <lineage>
        <taxon>Bacteria</taxon>
        <taxon>Pseudomonadati</taxon>
        <taxon>Thermodesulfobacteriota</taxon>
        <taxon>Desulfomonilia</taxon>
        <taxon>Desulfomonilales</taxon>
        <taxon>Desulfomonilaceae</taxon>
        <taxon>Desulfomonile</taxon>
    </lineage>
</organism>
<dbReference type="GO" id="GO:0005525">
    <property type="term" value="F:GTP binding"/>
    <property type="evidence" value="ECO:0007669"/>
    <property type="project" value="UniProtKB-KW"/>
</dbReference>
<keyword evidence="11 20" id="KW-0808">Transferase</keyword>
<dbReference type="EMBL" id="DTGT01000343">
    <property type="protein sequence ID" value="HGH61744.1"/>
    <property type="molecule type" value="Genomic_DNA"/>
</dbReference>
<name>A0A7C4AT29_9BACT</name>
<proteinExistence type="inferred from homology"/>
<evidence type="ECO:0000313" key="20">
    <source>
        <dbReference type="EMBL" id="HGH61744.1"/>
    </source>
</evidence>
<dbReference type="Pfam" id="PF02283">
    <property type="entry name" value="CobU"/>
    <property type="match status" value="1"/>
</dbReference>
<dbReference type="AlphaFoldDB" id="A0A7C4AT29"/>
<evidence type="ECO:0000256" key="10">
    <source>
        <dbReference type="ARBA" id="ARBA00022573"/>
    </source>
</evidence>
<keyword evidence="14" id="KW-0067">ATP-binding</keyword>
<evidence type="ECO:0000256" key="6">
    <source>
        <dbReference type="ARBA" id="ARBA00005159"/>
    </source>
</evidence>
<dbReference type="EC" id="2.7.1.156" evidence="8"/>
<sequence>MANLILITGGARSGKSRTALEAGERIGGRKLFVATCPLMDDEEMMRRIQRHKKERQQRDWDTVEEPHDIAAALRSSSAYDVRLVDCVTMWVNNLMYNAGRQGRQLDEEFISERCAEILEASSRLNGTVIFVTNEVGWGIVPENELARRFRDLVGHCNRLIAERADKVILTVCGLPLFLKNGDM</sequence>
<reference evidence="20" key="1">
    <citation type="journal article" date="2020" name="mSystems">
        <title>Genome- and Community-Level Interaction Insights into Carbon Utilization and Element Cycling Functions of Hydrothermarchaeota in Hydrothermal Sediment.</title>
        <authorList>
            <person name="Zhou Z."/>
            <person name="Liu Y."/>
            <person name="Xu W."/>
            <person name="Pan J."/>
            <person name="Luo Z.H."/>
            <person name="Li M."/>
        </authorList>
    </citation>
    <scope>NUCLEOTIDE SEQUENCE [LARGE SCALE GENOMIC DNA]</scope>
    <source>
        <strain evidence="20">SpSt-769</strain>
    </source>
</reference>
<keyword evidence="13 20" id="KW-0418">Kinase</keyword>
<feature type="binding site" evidence="19">
    <location>
        <begin position="52"/>
        <end position="55"/>
    </location>
    <ligand>
        <name>GTP</name>
        <dbReference type="ChEBI" id="CHEBI:37565"/>
    </ligand>
</feature>
<feature type="binding site" evidence="19">
    <location>
        <begin position="9"/>
        <end position="16"/>
    </location>
    <ligand>
        <name>GTP</name>
        <dbReference type="ChEBI" id="CHEBI:37565"/>
    </ligand>
</feature>
<feature type="binding site" evidence="19">
    <location>
        <position position="85"/>
    </location>
    <ligand>
        <name>GTP</name>
        <dbReference type="ChEBI" id="CHEBI:37565"/>
    </ligand>
</feature>
<evidence type="ECO:0000256" key="4">
    <source>
        <dbReference type="ARBA" id="ARBA00003889"/>
    </source>
</evidence>
<dbReference type="InterPro" id="IPR027417">
    <property type="entry name" value="P-loop_NTPase"/>
</dbReference>
<evidence type="ECO:0000256" key="1">
    <source>
        <dbReference type="ARBA" id="ARBA00000312"/>
    </source>
</evidence>
<dbReference type="GO" id="GO:0009236">
    <property type="term" value="P:cobalamin biosynthetic process"/>
    <property type="evidence" value="ECO:0007669"/>
    <property type="project" value="UniProtKB-UniPathway"/>
</dbReference>
<evidence type="ECO:0000256" key="18">
    <source>
        <dbReference type="PIRSR" id="PIRSR006135-1"/>
    </source>
</evidence>
<dbReference type="EC" id="2.7.7.62" evidence="9"/>